<evidence type="ECO:0000313" key="2">
    <source>
        <dbReference type="Proteomes" id="UP000245802"/>
    </source>
</evidence>
<dbReference type="OrthoDB" id="286776at2"/>
<protein>
    <submittedName>
        <fullName evidence="1">Phage major tail protein, TP901-1 family</fullName>
    </submittedName>
</protein>
<proteinExistence type="predicted"/>
<dbReference type="KEGG" id="gog:C1280_08295"/>
<dbReference type="NCBIfam" id="TIGR02126">
    <property type="entry name" value="phgtail_TP901_1"/>
    <property type="match status" value="1"/>
</dbReference>
<evidence type="ECO:0000313" key="1">
    <source>
        <dbReference type="EMBL" id="AWM37018.1"/>
    </source>
</evidence>
<dbReference type="PRINTS" id="PR01996">
    <property type="entry name" value="MTP1FAMILY"/>
</dbReference>
<dbReference type="InterPro" id="IPR011855">
    <property type="entry name" value="Phgtail_TP901_1"/>
</dbReference>
<dbReference type="AlphaFoldDB" id="A0A2Z3GUQ5"/>
<dbReference type="InterPro" id="IPR022344">
    <property type="entry name" value="GTA_major-tail"/>
</dbReference>
<accession>A0A2Z3GUQ5</accession>
<gene>
    <name evidence="1" type="ORF">C1280_08295</name>
</gene>
<organism evidence="1 2">
    <name type="scientific">Gemmata obscuriglobus</name>
    <dbReference type="NCBI Taxonomy" id="114"/>
    <lineage>
        <taxon>Bacteria</taxon>
        <taxon>Pseudomonadati</taxon>
        <taxon>Planctomycetota</taxon>
        <taxon>Planctomycetia</taxon>
        <taxon>Gemmatales</taxon>
        <taxon>Gemmataceae</taxon>
        <taxon>Gemmata</taxon>
    </lineage>
</organism>
<keyword evidence="2" id="KW-1185">Reference proteome</keyword>
<reference evidence="1 2" key="1">
    <citation type="submission" date="2018-01" db="EMBL/GenBank/DDBJ databases">
        <title>G. obscuriglobus.</title>
        <authorList>
            <person name="Franke J."/>
            <person name="Blomberg W."/>
            <person name="Selmecki A."/>
        </authorList>
    </citation>
    <scope>NUCLEOTIDE SEQUENCE [LARGE SCALE GENOMIC DNA]</scope>
    <source>
        <strain evidence="1 2">DSM 5831</strain>
    </source>
</reference>
<dbReference type="Proteomes" id="UP000245802">
    <property type="component" value="Chromosome"/>
</dbReference>
<dbReference type="Pfam" id="PF06199">
    <property type="entry name" value="Phage_tail_2"/>
    <property type="match status" value="1"/>
</dbReference>
<dbReference type="RefSeq" id="WP_010033331.1">
    <property type="nucleotide sequence ID" value="NZ_CP025958.1"/>
</dbReference>
<sequence length="134" mass="14382">MAAQRGRLMLLKIGTAAAGTLLGGLKSTTLTMNNSVIDVSTKDTLGWRELLEDGSLKFFSIACDGIFKDSTTDETIRGYVFANTLNTFTFVFPNGDTIEGTFQVTNYQRAGAVEGVETYSMTLESSGIPVFTAA</sequence>
<name>A0A2Z3GUQ5_9BACT</name>
<dbReference type="EMBL" id="CP025958">
    <property type="protein sequence ID" value="AWM37018.1"/>
    <property type="molecule type" value="Genomic_DNA"/>
</dbReference>